<name>A0A4R9G5G9_9LEPT</name>
<organism evidence="1 2">
    <name type="scientific">Leptospira semungkisensis</name>
    <dbReference type="NCBI Taxonomy" id="2484985"/>
    <lineage>
        <taxon>Bacteria</taxon>
        <taxon>Pseudomonadati</taxon>
        <taxon>Spirochaetota</taxon>
        <taxon>Spirochaetia</taxon>
        <taxon>Leptospirales</taxon>
        <taxon>Leptospiraceae</taxon>
        <taxon>Leptospira</taxon>
    </lineage>
</organism>
<evidence type="ECO:0000313" key="1">
    <source>
        <dbReference type="EMBL" id="TGK06806.1"/>
    </source>
</evidence>
<proteinExistence type="predicted"/>
<dbReference type="EMBL" id="RQEP01000005">
    <property type="protein sequence ID" value="TGK06806.1"/>
    <property type="molecule type" value="Genomic_DNA"/>
</dbReference>
<reference evidence="1" key="1">
    <citation type="journal article" date="2019" name="PLoS Negl. Trop. Dis.">
        <title>Revisiting the worldwide diversity of Leptospira species in the environment.</title>
        <authorList>
            <person name="Vincent A.T."/>
            <person name="Schiettekatte O."/>
            <person name="Bourhy P."/>
            <person name="Veyrier F.J."/>
            <person name="Picardeau M."/>
        </authorList>
    </citation>
    <scope>NUCLEOTIDE SEQUENCE [LARGE SCALE GENOMIC DNA]</scope>
    <source>
        <strain evidence="1">SSS9</strain>
    </source>
</reference>
<dbReference type="Proteomes" id="UP000297453">
    <property type="component" value="Unassembled WGS sequence"/>
</dbReference>
<evidence type="ECO:0000313" key="2">
    <source>
        <dbReference type="Proteomes" id="UP000297453"/>
    </source>
</evidence>
<gene>
    <name evidence="1" type="ORF">EHO59_01365</name>
</gene>
<evidence type="ECO:0008006" key="3">
    <source>
        <dbReference type="Google" id="ProtNLM"/>
    </source>
</evidence>
<dbReference type="AlphaFoldDB" id="A0A4R9G5G9"/>
<protein>
    <recommendedName>
        <fullName evidence="3">DUF748 domain-containing protein</fullName>
    </recommendedName>
</protein>
<comment type="caution">
    <text evidence="1">The sequence shown here is derived from an EMBL/GenBank/DDBJ whole genome shotgun (WGS) entry which is preliminary data.</text>
</comment>
<dbReference type="OrthoDB" id="340546at2"/>
<sequence length="312" mass="36024">MPSSITFLLFAYLGLQFLLSGPFIQFVVNIFSYRLFKFRWLTPGILLPGLWVWAKHFIVHFPGELGTDIVHAKGSLIHFRISFTKLFKGKLIFKGVNVRSFHMDYTNRVDSRKKIDYLPKRGRIQFRLEKVAHSSIDIEDRTLTPIFTIQIRDIRVENGLLDAGSPLEILFRSRLGSCRLGREGLLRTGTLRSGDRGYLNLSGITWGELAGLEIIPLPLFKKQVHLTVEFRHIDENHTDFEGTLVHTNPEEEGESETYPFRFGVDWNEFNLPFDLALRKLIMELFLQTKLEGLMARTLQTIAKGIRLFLGRD</sequence>
<dbReference type="RefSeq" id="WP_135584020.1">
    <property type="nucleotide sequence ID" value="NZ_RQEP01000005.1"/>
</dbReference>
<keyword evidence="2" id="KW-1185">Reference proteome</keyword>
<accession>A0A4R9G5G9</accession>